<reference evidence="1" key="1">
    <citation type="submission" date="2022-05" db="EMBL/GenBank/DDBJ databases">
        <authorList>
            <person name="Okamura Y."/>
        </authorList>
    </citation>
    <scope>NUCLEOTIDE SEQUENCE</scope>
</reference>
<dbReference type="AlphaFoldDB" id="A0A9P0XE63"/>
<evidence type="ECO:0000313" key="2">
    <source>
        <dbReference type="Proteomes" id="UP001152562"/>
    </source>
</evidence>
<evidence type="ECO:0008006" key="3">
    <source>
        <dbReference type="Google" id="ProtNLM"/>
    </source>
</evidence>
<keyword evidence="2" id="KW-1185">Reference proteome</keyword>
<dbReference type="InterPro" id="IPR036397">
    <property type="entry name" value="RNaseH_sf"/>
</dbReference>
<dbReference type="GO" id="GO:0003676">
    <property type="term" value="F:nucleic acid binding"/>
    <property type="evidence" value="ECO:0007669"/>
    <property type="project" value="InterPro"/>
</dbReference>
<sequence length="80" mass="9488">MGVVNIMSHPPYSPDLPPCDSYLFPRTKDTIRGIRFRSPEDAVKAIENAREETPKEEWSHCFYQWFHRMQRCVERDADTT</sequence>
<dbReference type="PANTHER" id="PTHR46060">
    <property type="entry name" value="MARINER MOS1 TRANSPOSASE-LIKE PROTEIN"/>
    <property type="match status" value="1"/>
</dbReference>
<dbReference type="EMBL" id="CALOZG010000016">
    <property type="protein sequence ID" value="CAH4031567.1"/>
    <property type="molecule type" value="Genomic_DNA"/>
</dbReference>
<proteinExistence type="predicted"/>
<comment type="caution">
    <text evidence="1">The sequence shown here is derived from an EMBL/GenBank/DDBJ whole genome shotgun (WGS) entry which is preliminary data.</text>
</comment>
<dbReference type="PANTHER" id="PTHR46060:SF3">
    <property type="entry name" value="PROTEIN GVQW3"/>
    <property type="match status" value="1"/>
</dbReference>
<name>A0A9P0XE63_PIEBR</name>
<organism evidence="1 2">
    <name type="scientific">Pieris brassicae</name>
    <name type="common">White butterfly</name>
    <name type="synonym">Large white butterfly</name>
    <dbReference type="NCBI Taxonomy" id="7116"/>
    <lineage>
        <taxon>Eukaryota</taxon>
        <taxon>Metazoa</taxon>
        <taxon>Ecdysozoa</taxon>
        <taxon>Arthropoda</taxon>
        <taxon>Hexapoda</taxon>
        <taxon>Insecta</taxon>
        <taxon>Pterygota</taxon>
        <taxon>Neoptera</taxon>
        <taxon>Endopterygota</taxon>
        <taxon>Lepidoptera</taxon>
        <taxon>Glossata</taxon>
        <taxon>Ditrysia</taxon>
        <taxon>Papilionoidea</taxon>
        <taxon>Pieridae</taxon>
        <taxon>Pierinae</taxon>
        <taxon>Pieris</taxon>
    </lineage>
</organism>
<protein>
    <recommendedName>
        <fullName evidence="3">Mos1 transposase HTH domain-containing protein</fullName>
    </recommendedName>
</protein>
<dbReference type="Gene3D" id="3.30.420.10">
    <property type="entry name" value="Ribonuclease H-like superfamily/Ribonuclease H"/>
    <property type="match status" value="1"/>
</dbReference>
<gene>
    <name evidence="1" type="ORF">PIBRA_LOCUS8052</name>
</gene>
<accession>A0A9P0XE63</accession>
<dbReference type="Proteomes" id="UP001152562">
    <property type="component" value="Unassembled WGS sequence"/>
</dbReference>
<evidence type="ECO:0000313" key="1">
    <source>
        <dbReference type="EMBL" id="CAH4031567.1"/>
    </source>
</evidence>
<dbReference type="InterPro" id="IPR052709">
    <property type="entry name" value="Transposase-MT_Hybrid"/>
</dbReference>